<accession>A0A6A4S587</accession>
<organism evidence="1 2">
    <name type="scientific">Scophthalmus maximus</name>
    <name type="common">Turbot</name>
    <name type="synonym">Psetta maxima</name>
    <dbReference type="NCBI Taxonomy" id="52904"/>
    <lineage>
        <taxon>Eukaryota</taxon>
        <taxon>Metazoa</taxon>
        <taxon>Chordata</taxon>
        <taxon>Craniata</taxon>
        <taxon>Vertebrata</taxon>
        <taxon>Euteleostomi</taxon>
        <taxon>Actinopterygii</taxon>
        <taxon>Neopterygii</taxon>
        <taxon>Teleostei</taxon>
        <taxon>Neoteleostei</taxon>
        <taxon>Acanthomorphata</taxon>
        <taxon>Carangaria</taxon>
        <taxon>Pleuronectiformes</taxon>
        <taxon>Pleuronectoidei</taxon>
        <taxon>Scophthalmidae</taxon>
        <taxon>Scophthalmus</taxon>
    </lineage>
</organism>
<dbReference type="AlphaFoldDB" id="A0A6A4S587"/>
<comment type="caution">
    <text evidence="1">The sequence shown here is derived from an EMBL/GenBank/DDBJ whole genome shotgun (WGS) entry which is preliminary data.</text>
</comment>
<sequence length="124" mass="13783">MASSSLVLRRSADGEAVRLRERVPSRNNDESSRAHPTLFPPCKLISCPSSHCGGLAVVPDAALTSLLKPTATRTPKLQCTDRLRRNCVRIFHLAVEQLFTSDYTTCKYRFGHRFATDVLLVPTL</sequence>
<dbReference type="Proteomes" id="UP000438429">
    <property type="component" value="Unassembled WGS sequence"/>
</dbReference>
<protein>
    <submittedName>
        <fullName evidence="1">Uncharacterized protein</fullName>
    </submittedName>
</protein>
<evidence type="ECO:0000313" key="1">
    <source>
        <dbReference type="EMBL" id="KAF0025694.1"/>
    </source>
</evidence>
<evidence type="ECO:0000313" key="2">
    <source>
        <dbReference type="Proteomes" id="UP000438429"/>
    </source>
</evidence>
<gene>
    <name evidence="1" type="ORF">F2P81_022575</name>
</gene>
<reference evidence="1 2" key="1">
    <citation type="submission" date="2019-06" db="EMBL/GenBank/DDBJ databases">
        <title>Draft genomes of female and male turbot (Scophthalmus maximus).</title>
        <authorList>
            <person name="Xu H."/>
            <person name="Xu X.-W."/>
            <person name="Shao C."/>
            <person name="Chen S."/>
        </authorList>
    </citation>
    <scope>NUCLEOTIDE SEQUENCE [LARGE SCALE GENOMIC DNA]</scope>
    <source>
        <strain evidence="1">Ysfricsl-2016a</strain>
        <tissue evidence="1">Blood</tissue>
    </source>
</reference>
<dbReference type="EMBL" id="VEVO01000020">
    <property type="protein sequence ID" value="KAF0025694.1"/>
    <property type="molecule type" value="Genomic_DNA"/>
</dbReference>
<proteinExistence type="predicted"/>
<name>A0A6A4S587_SCOMX</name>